<name>A0A8K1G9K6_9PASS</name>
<comment type="function">
    <text evidence="12">G-protein coupled receptor that plays a role in the regulation of circadian rhythms and energy metabolism. Participates in maintaining proper circadian gene expression in the suprachiasmatic nucleus (SCN), the locus of the master circadian clock in the brain. May function as a coordinator of aging-associated metabolic dysfunction, stress response, DNA integrity management, and eventual senescence. Upon binding to adropin, modulates mitochondrial energy metabolism via the p44/42-PDK4 signaling pathway, influencing pyruvate dehydrogenase activity.</text>
</comment>
<protein>
    <recommendedName>
        <fullName evidence="11">Probable G-protein coupled receptor 19</fullName>
    </recommendedName>
</protein>
<evidence type="ECO:0000256" key="3">
    <source>
        <dbReference type="ARBA" id="ARBA00022692"/>
    </source>
</evidence>
<evidence type="ECO:0000256" key="7">
    <source>
        <dbReference type="ARBA" id="ARBA00023157"/>
    </source>
</evidence>
<evidence type="ECO:0000256" key="4">
    <source>
        <dbReference type="ARBA" id="ARBA00022989"/>
    </source>
</evidence>
<comment type="subcellular location">
    <subcellularLocation>
        <location evidence="1">Cell membrane</location>
        <topology evidence="1">Multi-pass membrane protein</topology>
    </subcellularLocation>
</comment>
<evidence type="ECO:0000256" key="10">
    <source>
        <dbReference type="ARBA" id="ARBA00023224"/>
    </source>
</evidence>
<evidence type="ECO:0000313" key="16">
    <source>
        <dbReference type="EMBL" id="TRZ13929.1"/>
    </source>
</evidence>
<comment type="caution">
    <text evidence="16">The sequence shown here is derived from an EMBL/GenBank/DDBJ whole genome shotgun (WGS) entry which is preliminary data.</text>
</comment>
<feature type="transmembrane region" description="Helical" evidence="14">
    <location>
        <begin position="202"/>
        <end position="227"/>
    </location>
</feature>
<dbReference type="InterPro" id="IPR017452">
    <property type="entry name" value="GPCR_Rhodpsn_7TM"/>
</dbReference>
<dbReference type="OrthoDB" id="5965754at2759"/>
<feature type="domain" description="G-protein coupled receptors family 1 profile" evidence="15">
    <location>
        <begin position="74"/>
        <end position="181"/>
    </location>
</feature>
<evidence type="ECO:0000256" key="13">
    <source>
        <dbReference type="SAM" id="MobiDB-lite"/>
    </source>
</evidence>
<evidence type="ECO:0000256" key="9">
    <source>
        <dbReference type="ARBA" id="ARBA00023180"/>
    </source>
</evidence>
<dbReference type="Gene3D" id="1.20.1070.10">
    <property type="entry name" value="Rhodopsin 7-helix transmembrane proteins"/>
    <property type="match status" value="2"/>
</dbReference>
<evidence type="ECO:0000256" key="14">
    <source>
        <dbReference type="SAM" id="Phobius"/>
    </source>
</evidence>
<gene>
    <name evidence="16" type="ORF">HGM15179_013175</name>
</gene>
<evidence type="ECO:0000313" key="17">
    <source>
        <dbReference type="Proteomes" id="UP000796761"/>
    </source>
</evidence>
<dbReference type="PANTHER" id="PTHR24241">
    <property type="entry name" value="NEUROPEPTIDE RECEPTOR-RELATED G-PROTEIN COUPLED RECEPTOR"/>
    <property type="match status" value="1"/>
</dbReference>
<dbReference type="CDD" id="cd00637">
    <property type="entry name" value="7tm_classA_rhodopsin-like"/>
    <property type="match status" value="1"/>
</dbReference>
<dbReference type="PROSITE" id="PS50262">
    <property type="entry name" value="G_PROTEIN_RECEP_F1_2"/>
    <property type="match status" value="2"/>
</dbReference>
<keyword evidence="3 14" id="KW-0812">Transmembrane</keyword>
<evidence type="ECO:0000256" key="8">
    <source>
        <dbReference type="ARBA" id="ARBA00023170"/>
    </source>
</evidence>
<keyword evidence="6 14" id="KW-0472">Membrane</keyword>
<dbReference type="SUPFAM" id="SSF81321">
    <property type="entry name" value="Family A G protein-coupled receptor-like"/>
    <property type="match status" value="2"/>
</dbReference>
<evidence type="ECO:0000256" key="11">
    <source>
        <dbReference type="ARBA" id="ARBA00067939"/>
    </source>
</evidence>
<feature type="transmembrane region" description="Helical" evidence="14">
    <location>
        <begin position="280"/>
        <end position="302"/>
    </location>
</feature>
<dbReference type="GO" id="GO:0042277">
    <property type="term" value="F:peptide binding"/>
    <property type="evidence" value="ECO:0007669"/>
    <property type="project" value="TreeGrafter"/>
</dbReference>
<feature type="transmembrane region" description="Helical" evidence="14">
    <location>
        <begin position="94"/>
        <end position="115"/>
    </location>
</feature>
<keyword evidence="9" id="KW-0325">Glycoprotein</keyword>
<keyword evidence="5" id="KW-0297">G-protein coupled receptor</keyword>
<dbReference type="FunFam" id="1.20.1070.10:FF:000165">
    <property type="entry name" value="Probable G-protein coupled receptor 19"/>
    <property type="match status" value="1"/>
</dbReference>
<evidence type="ECO:0000256" key="1">
    <source>
        <dbReference type="ARBA" id="ARBA00004651"/>
    </source>
</evidence>
<feature type="transmembrane region" description="Helical" evidence="14">
    <location>
        <begin position="361"/>
        <end position="381"/>
    </location>
</feature>
<dbReference type="AlphaFoldDB" id="A0A8K1G9K6"/>
<dbReference type="GO" id="GO:0005929">
    <property type="term" value="C:cilium"/>
    <property type="evidence" value="ECO:0007669"/>
    <property type="project" value="UniProtKB-ARBA"/>
</dbReference>
<dbReference type="SMART" id="SM01381">
    <property type="entry name" value="7TM_GPCR_Srsx"/>
    <property type="match status" value="1"/>
</dbReference>
<evidence type="ECO:0000256" key="12">
    <source>
        <dbReference type="ARBA" id="ARBA00093282"/>
    </source>
</evidence>
<dbReference type="PRINTS" id="PR00237">
    <property type="entry name" value="GPCRRHODOPSN"/>
</dbReference>
<keyword evidence="2" id="KW-1003">Cell membrane</keyword>
<keyword evidence="8" id="KW-0675">Receptor</keyword>
<reference evidence="16" key="1">
    <citation type="submission" date="2019-04" db="EMBL/GenBank/DDBJ databases">
        <title>Genome assembly of Zosterops borbonicus 15179.</title>
        <authorList>
            <person name="Leroy T."/>
            <person name="Anselmetti Y."/>
            <person name="Tilak M.-K."/>
            <person name="Nabholz B."/>
        </authorList>
    </citation>
    <scope>NUCLEOTIDE SEQUENCE</scope>
    <source>
        <strain evidence="16">HGM_15179</strain>
        <tissue evidence="16">Muscle</tissue>
    </source>
</reference>
<evidence type="ECO:0000256" key="2">
    <source>
        <dbReference type="ARBA" id="ARBA00022475"/>
    </source>
</evidence>
<keyword evidence="7" id="KW-1015">Disulfide bond</keyword>
<feature type="region of interest" description="Disordered" evidence="13">
    <location>
        <begin position="20"/>
        <end position="44"/>
    </location>
</feature>
<dbReference type="Proteomes" id="UP000796761">
    <property type="component" value="Unassembled WGS sequence"/>
</dbReference>
<sequence length="528" mass="59059">MDNSSDPILLLTLLLQNTSSPKASSPAGYEVAEPPSPGGSSSRNHSLVEYGLRPGEIAAAGVVWGALWLISVLGNFLVCLVIHRSRRTQSTTNYFVVSMACADLVSSVGSAPFLLLQLSWGRWMLGSGVCRLVRYLQYLTPGVQTYVLLAISVDRFYTLIYPLSFRVSREKAKRMTLVSWLCGGSSSRNHSLVEYGLRPGEIAAAGVVWGALWLISVLGNFLVCLVIHRSRRTQSTTNYFVVSMACADLVSSVGSAPFLLLQLSWGRWMLGSGVCRLVRYLQYLTPGVQTYVLLAISVDRFYTLIYPLSFRVSREKAKRMTLVSWLCGALFASPACFLYGSSNDHHCNFFLPSSWLGVASGVIHLSVLLLLIPSLLIILCYQKLFTYIWESGTEDTAGRRTMNLVSRRKVKTLKMFFIFVLNFLLSWLPFFTVQLWHPQETDYRKSSLLFLAITWISFSSSAFKPVLFYINNASFRRGIQEICCMWKYPRSNIYTITTSARTDENNHIGITDYPSTSPTSPKSPPVVL</sequence>
<evidence type="ECO:0000256" key="6">
    <source>
        <dbReference type="ARBA" id="ARBA00023136"/>
    </source>
</evidence>
<feature type="transmembrane region" description="Helical" evidence="14">
    <location>
        <begin position="239"/>
        <end position="260"/>
    </location>
</feature>
<dbReference type="InterPro" id="IPR000276">
    <property type="entry name" value="GPCR_Rhodpsn"/>
</dbReference>
<dbReference type="EMBL" id="SWJQ01000471">
    <property type="protein sequence ID" value="TRZ13929.1"/>
    <property type="molecule type" value="Genomic_DNA"/>
</dbReference>
<dbReference type="Pfam" id="PF00001">
    <property type="entry name" value="7tm_1"/>
    <property type="match status" value="2"/>
</dbReference>
<feature type="transmembrane region" description="Helical" evidence="14">
    <location>
        <begin position="448"/>
        <end position="470"/>
    </location>
</feature>
<evidence type="ECO:0000256" key="5">
    <source>
        <dbReference type="ARBA" id="ARBA00023040"/>
    </source>
</evidence>
<dbReference type="GO" id="GO:0005886">
    <property type="term" value="C:plasma membrane"/>
    <property type="evidence" value="ECO:0007669"/>
    <property type="project" value="UniProtKB-SubCell"/>
</dbReference>
<dbReference type="GO" id="GO:0004930">
    <property type="term" value="F:G protein-coupled receptor activity"/>
    <property type="evidence" value="ECO:0007669"/>
    <property type="project" value="UniProtKB-KW"/>
</dbReference>
<keyword evidence="4 14" id="KW-1133">Transmembrane helix</keyword>
<keyword evidence="10" id="KW-0807">Transducer</keyword>
<accession>A0A8K1G9K6</accession>
<evidence type="ECO:0000259" key="15">
    <source>
        <dbReference type="PROSITE" id="PS50262"/>
    </source>
</evidence>
<keyword evidence="17" id="KW-1185">Reference proteome</keyword>
<feature type="transmembrane region" description="Helical" evidence="14">
    <location>
        <begin position="57"/>
        <end position="82"/>
    </location>
</feature>
<dbReference type="PANTHER" id="PTHR24241:SF182">
    <property type="entry name" value="G PROTEIN-COUPLED RECEPTOR 19"/>
    <property type="match status" value="1"/>
</dbReference>
<feature type="transmembrane region" description="Helical" evidence="14">
    <location>
        <begin position="416"/>
        <end position="436"/>
    </location>
</feature>
<proteinExistence type="predicted"/>
<dbReference type="GO" id="GO:0032870">
    <property type="term" value="P:cellular response to hormone stimulus"/>
    <property type="evidence" value="ECO:0007669"/>
    <property type="project" value="TreeGrafter"/>
</dbReference>
<feature type="domain" description="G-protein coupled receptors family 1 profile" evidence="15">
    <location>
        <begin position="219"/>
        <end position="468"/>
    </location>
</feature>
<organism evidence="16 17">
    <name type="scientific">Zosterops borbonicus</name>
    <dbReference type="NCBI Taxonomy" id="364589"/>
    <lineage>
        <taxon>Eukaryota</taxon>
        <taxon>Metazoa</taxon>
        <taxon>Chordata</taxon>
        <taxon>Craniata</taxon>
        <taxon>Vertebrata</taxon>
        <taxon>Euteleostomi</taxon>
        <taxon>Archelosauria</taxon>
        <taxon>Archosauria</taxon>
        <taxon>Dinosauria</taxon>
        <taxon>Saurischia</taxon>
        <taxon>Theropoda</taxon>
        <taxon>Coelurosauria</taxon>
        <taxon>Aves</taxon>
        <taxon>Neognathae</taxon>
        <taxon>Neoaves</taxon>
        <taxon>Telluraves</taxon>
        <taxon>Australaves</taxon>
        <taxon>Passeriformes</taxon>
        <taxon>Sylvioidea</taxon>
        <taxon>Zosteropidae</taxon>
        <taxon>Zosterops</taxon>
    </lineage>
</organism>
<feature type="transmembrane region" description="Helical" evidence="14">
    <location>
        <begin position="322"/>
        <end position="341"/>
    </location>
</feature>